<dbReference type="CDD" id="cd04182">
    <property type="entry name" value="GT_2_like_f"/>
    <property type="match status" value="1"/>
</dbReference>
<dbReference type="PANTHER" id="PTHR43777:SF1">
    <property type="entry name" value="MOLYBDENUM COFACTOR CYTIDYLYLTRANSFERASE"/>
    <property type="match status" value="1"/>
</dbReference>
<dbReference type="InterPro" id="IPR029044">
    <property type="entry name" value="Nucleotide-diphossugar_trans"/>
</dbReference>
<feature type="domain" description="MobA-like NTP transferase" evidence="1">
    <location>
        <begin position="4"/>
        <end position="161"/>
    </location>
</feature>
<dbReference type="AlphaFoldDB" id="A0A9D1PJR1"/>
<evidence type="ECO:0000259" key="1">
    <source>
        <dbReference type="Pfam" id="PF12804"/>
    </source>
</evidence>
<evidence type="ECO:0000313" key="3">
    <source>
        <dbReference type="Proteomes" id="UP000886808"/>
    </source>
</evidence>
<sequence>MVAAVILAAGQSKRMNGTDKLFLDVNSIPMFEHSFILAKKLNINCCIVVTNNAKITQKAKEYNFLSVKSPNAQKGMGYSVAEGAKALSDKITHAVFLNADQPFILADTINSLIENAQNTNKIIVPMANNRPTSPCIFPKRYFAELGMLEGENGGRVIWNRNIDDVLFENVSKNQMIDIDTMEQYISFS</sequence>
<reference evidence="2" key="2">
    <citation type="submission" date="2021-04" db="EMBL/GenBank/DDBJ databases">
        <authorList>
            <person name="Gilroy R."/>
        </authorList>
    </citation>
    <scope>NUCLEOTIDE SEQUENCE</scope>
    <source>
        <strain evidence="2">CHK193-4272</strain>
    </source>
</reference>
<dbReference type="InterPro" id="IPR025877">
    <property type="entry name" value="MobA-like_NTP_Trfase"/>
</dbReference>
<dbReference type="Gene3D" id="3.90.550.10">
    <property type="entry name" value="Spore Coat Polysaccharide Biosynthesis Protein SpsA, Chain A"/>
    <property type="match status" value="1"/>
</dbReference>
<proteinExistence type="predicted"/>
<dbReference type="GO" id="GO:0016779">
    <property type="term" value="F:nucleotidyltransferase activity"/>
    <property type="evidence" value="ECO:0007669"/>
    <property type="project" value="UniProtKB-ARBA"/>
</dbReference>
<name>A0A9D1PJR1_9FIRM</name>
<comment type="caution">
    <text evidence="2">The sequence shown here is derived from an EMBL/GenBank/DDBJ whole genome shotgun (WGS) entry which is preliminary data.</text>
</comment>
<reference evidence="2" key="1">
    <citation type="journal article" date="2021" name="PeerJ">
        <title>Extensive microbial diversity within the chicken gut microbiome revealed by metagenomics and culture.</title>
        <authorList>
            <person name="Gilroy R."/>
            <person name="Ravi A."/>
            <person name="Getino M."/>
            <person name="Pursley I."/>
            <person name="Horton D.L."/>
            <person name="Alikhan N.F."/>
            <person name="Baker D."/>
            <person name="Gharbi K."/>
            <person name="Hall N."/>
            <person name="Watson M."/>
            <person name="Adriaenssens E.M."/>
            <person name="Foster-Nyarko E."/>
            <person name="Jarju S."/>
            <person name="Secka A."/>
            <person name="Antonio M."/>
            <person name="Oren A."/>
            <person name="Chaudhuri R.R."/>
            <person name="La Ragione R."/>
            <person name="Hildebrand F."/>
            <person name="Pallen M.J."/>
        </authorList>
    </citation>
    <scope>NUCLEOTIDE SEQUENCE</scope>
    <source>
        <strain evidence="2">CHK193-4272</strain>
    </source>
</reference>
<dbReference type="PANTHER" id="PTHR43777">
    <property type="entry name" value="MOLYBDENUM COFACTOR CYTIDYLYLTRANSFERASE"/>
    <property type="match status" value="1"/>
</dbReference>
<accession>A0A9D1PJR1</accession>
<dbReference type="EMBL" id="DXIE01000046">
    <property type="protein sequence ID" value="HIV62799.1"/>
    <property type="molecule type" value="Genomic_DNA"/>
</dbReference>
<evidence type="ECO:0000313" key="2">
    <source>
        <dbReference type="EMBL" id="HIV62799.1"/>
    </source>
</evidence>
<protein>
    <submittedName>
        <fullName evidence="2">Nucleotidyltransferase family protein</fullName>
    </submittedName>
</protein>
<dbReference type="SUPFAM" id="SSF53448">
    <property type="entry name" value="Nucleotide-diphospho-sugar transferases"/>
    <property type="match status" value="1"/>
</dbReference>
<gene>
    <name evidence="2" type="ORF">H9746_08180</name>
</gene>
<dbReference type="Proteomes" id="UP000886808">
    <property type="component" value="Unassembled WGS sequence"/>
</dbReference>
<organism evidence="2 3">
    <name type="scientific">Candidatus Butyricicoccus avistercoris</name>
    <dbReference type="NCBI Taxonomy" id="2838518"/>
    <lineage>
        <taxon>Bacteria</taxon>
        <taxon>Bacillati</taxon>
        <taxon>Bacillota</taxon>
        <taxon>Clostridia</taxon>
        <taxon>Eubacteriales</taxon>
        <taxon>Butyricicoccaceae</taxon>
        <taxon>Butyricicoccus</taxon>
    </lineage>
</organism>
<dbReference type="Pfam" id="PF12804">
    <property type="entry name" value="NTP_transf_3"/>
    <property type="match status" value="1"/>
</dbReference>